<evidence type="ECO:0000256" key="5">
    <source>
        <dbReference type="ARBA" id="ARBA00023242"/>
    </source>
</evidence>
<dbReference type="Gene3D" id="2.30.18.10">
    <property type="entry name" value="Transcription factor IIA (TFIIA), beta-barrel domain"/>
    <property type="match status" value="1"/>
</dbReference>
<dbReference type="EMBL" id="CP003681">
    <property type="protein sequence ID" value="AFP65456.1"/>
    <property type="molecule type" value="Genomic_DNA"/>
</dbReference>
<keyword evidence="9" id="KW-0648">Protein biosynthesis</keyword>
<dbReference type="GO" id="GO:0005672">
    <property type="term" value="C:transcription factor TFIIA complex"/>
    <property type="evidence" value="ECO:0007669"/>
    <property type="project" value="InterPro"/>
</dbReference>
<accession>J7G5V8</accession>
<keyword evidence="4 6" id="KW-0804">Transcription</keyword>
<evidence type="ECO:0000313" key="10">
    <source>
        <dbReference type="Proteomes" id="UP000243348"/>
    </source>
</evidence>
<dbReference type="InterPro" id="IPR009083">
    <property type="entry name" value="TFIIA_a-hlx"/>
</dbReference>
<name>J7G5V8_9CRYP</name>
<keyword evidence="9" id="KW-0396">Initiation factor</keyword>
<keyword evidence="3 6" id="KW-0805">Transcription regulation</keyword>
<reference evidence="9 10" key="1">
    <citation type="journal article" date="2012" name="Genome Biol. Evol.">
        <title>Nucleomorph genome sequence of the cryptophyte alga Chroomonas mesostigmatica CCMP1168 reveals lineage-specific gene loss and genome complexity.</title>
        <authorList>
            <person name="Moore C.E."/>
            <person name="Curtis B."/>
            <person name="Mills T."/>
            <person name="Tanifuji G."/>
            <person name="Archibald J.M."/>
        </authorList>
    </citation>
    <scope>NUCLEOTIDE SEQUENCE [LARGE SCALE GENOMIC DNA]</scope>
    <source>
        <strain evidence="9 10">CCMP1168</strain>
    </source>
</reference>
<evidence type="ECO:0000313" key="9">
    <source>
        <dbReference type="EMBL" id="AFP65456.1"/>
    </source>
</evidence>
<dbReference type="PANTHER" id="PTHR10966">
    <property type="entry name" value="TRANSCRIPTION INITIATION FACTOR IIA SUBUNIT 2"/>
    <property type="match status" value="1"/>
</dbReference>
<dbReference type="InterPro" id="IPR003194">
    <property type="entry name" value="TFIIA_gsu"/>
</dbReference>
<evidence type="ECO:0000259" key="8">
    <source>
        <dbReference type="Pfam" id="PF02751"/>
    </source>
</evidence>
<keyword evidence="9" id="KW-0542">Nucleomorph</keyword>
<dbReference type="Pfam" id="PF02268">
    <property type="entry name" value="TFIIA_gamma_N"/>
    <property type="match status" value="1"/>
</dbReference>
<dbReference type="InterPro" id="IPR009088">
    <property type="entry name" value="TFIIA_b-brl"/>
</dbReference>
<evidence type="ECO:0000256" key="1">
    <source>
        <dbReference type="ARBA" id="ARBA00004123"/>
    </source>
</evidence>
<dbReference type="InterPro" id="IPR015871">
    <property type="entry name" value="TFIIA_gsu_C"/>
</dbReference>
<feature type="domain" description="Transcription initiation factor IIA gamma subunit C-terminal" evidence="8">
    <location>
        <begin position="59"/>
        <end position="102"/>
    </location>
</feature>
<dbReference type="SUPFAM" id="SSF47396">
    <property type="entry name" value="Transcription factor IIA (TFIIA), alpha-helical domain"/>
    <property type="match status" value="1"/>
</dbReference>
<dbReference type="GO" id="GO:0006367">
    <property type="term" value="P:transcription initiation at RNA polymerase II promoter"/>
    <property type="evidence" value="ECO:0007669"/>
    <property type="project" value="InterPro"/>
</dbReference>
<evidence type="ECO:0000259" key="7">
    <source>
        <dbReference type="Pfam" id="PF02268"/>
    </source>
</evidence>
<comment type="similarity">
    <text evidence="2 6">Belongs to the TFIIA subunit 2 family.</text>
</comment>
<dbReference type="Gene3D" id="1.10.287.190">
    <property type="entry name" value="Transcription factor IIA gamma subunit, alpha-helical domain"/>
    <property type="match status" value="1"/>
</dbReference>
<feature type="domain" description="Transcription initiation factor IIA gamma subunit N-terminal" evidence="7">
    <location>
        <begin position="6"/>
        <end position="48"/>
    </location>
</feature>
<dbReference type="Proteomes" id="UP000243348">
    <property type="component" value="Nucleomorph 2"/>
</dbReference>
<dbReference type="Pfam" id="PF02751">
    <property type="entry name" value="TFIIA_gamma_C"/>
    <property type="match status" value="1"/>
</dbReference>
<evidence type="ECO:0000256" key="4">
    <source>
        <dbReference type="ARBA" id="ARBA00023163"/>
    </source>
</evidence>
<evidence type="ECO:0000256" key="6">
    <source>
        <dbReference type="PIRNR" id="PIRNR009415"/>
    </source>
</evidence>
<geneLocation type="nucleomorph" evidence="9"/>
<dbReference type="SUPFAM" id="SSF50784">
    <property type="entry name" value="Transcription factor IIA (TFIIA), beta-barrel domain"/>
    <property type="match status" value="1"/>
</dbReference>
<keyword evidence="5 6" id="KW-0539">Nucleus</keyword>
<evidence type="ECO:0000256" key="3">
    <source>
        <dbReference type="ARBA" id="ARBA00023015"/>
    </source>
</evidence>
<comment type="function">
    <text evidence="6">TFIIA is a component of the transcription machinery of RNA polymerase II and plays an important role in transcriptional activation.</text>
</comment>
<comment type="subcellular location">
    <subcellularLocation>
        <location evidence="1 6">Nucleus</location>
    </subcellularLocation>
</comment>
<protein>
    <recommendedName>
        <fullName evidence="6">Transcription initiation factor IIA subunit 2</fullName>
    </recommendedName>
</protein>
<gene>
    <name evidence="9" type="primary">tfIIA-S</name>
    <name evidence="9" type="ORF">CMESO_286</name>
</gene>
<dbReference type="InterPro" id="IPR015872">
    <property type="entry name" value="TFIIA_gsu_N"/>
</dbReference>
<organism evidence="9 10">
    <name type="scientific">Chroomonas mesostigmatica CCMP1168</name>
    <dbReference type="NCBI Taxonomy" id="1195612"/>
    <lineage>
        <taxon>Eukaryota</taxon>
        <taxon>Cryptophyceae</taxon>
        <taxon>Pyrenomonadales</taxon>
        <taxon>Chroomonadaceae</taxon>
        <taxon>Chroomonas</taxon>
    </lineage>
</organism>
<proteinExistence type="inferred from homology"/>
<dbReference type="GO" id="GO:0003743">
    <property type="term" value="F:translation initiation factor activity"/>
    <property type="evidence" value="ECO:0007669"/>
    <property type="project" value="UniProtKB-KW"/>
</dbReference>
<dbReference type="AlphaFoldDB" id="J7G5V8"/>
<dbReference type="PIRSF" id="PIRSF009415">
    <property type="entry name" value="Hum_TFIIA_gamma"/>
    <property type="match status" value="1"/>
</dbReference>
<evidence type="ECO:0000256" key="2">
    <source>
        <dbReference type="ARBA" id="ARBA00007675"/>
    </source>
</evidence>
<sequence length="119" mass="14013">MSLFQYRASTLGIQLEETLQELLKEGVIDLELSDFIRKHFDKAMMYVLNKWVKDKPTIKGKLKHYQNLDNVWSFYILSPEIRVSNHSLPVSISEPLKIVACENKIVSEFKLEKKKMRNK</sequence>
<dbReference type="CDD" id="cd10014">
    <property type="entry name" value="TFIIA_gamma_C"/>
    <property type="match status" value="1"/>
</dbReference>